<dbReference type="SMART" id="SM00978">
    <property type="entry name" value="Tim44"/>
    <property type="match status" value="1"/>
</dbReference>
<evidence type="ECO:0000259" key="4">
    <source>
        <dbReference type="SMART" id="SM00978"/>
    </source>
</evidence>
<dbReference type="Gene3D" id="3.10.450.240">
    <property type="match status" value="1"/>
</dbReference>
<dbReference type="InterPro" id="IPR032710">
    <property type="entry name" value="NTF2-like_dom_sf"/>
</dbReference>
<dbReference type="Pfam" id="PF04280">
    <property type="entry name" value="Tim44"/>
    <property type="match status" value="1"/>
</dbReference>
<feature type="region of interest" description="Disordered" evidence="1">
    <location>
        <begin position="157"/>
        <end position="177"/>
    </location>
</feature>
<feature type="region of interest" description="Disordered" evidence="1">
    <location>
        <begin position="28"/>
        <end position="66"/>
    </location>
</feature>
<feature type="compositionally biased region" description="Low complexity" evidence="1">
    <location>
        <begin position="53"/>
        <end position="66"/>
    </location>
</feature>
<evidence type="ECO:0000313" key="6">
    <source>
        <dbReference type="Proteomes" id="UP001595665"/>
    </source>
</evidence>
<dbReference type="InterPro" id="IPR007379">
    <property type="entry name" value="Tim44-like_dom"/>
</dbReference>
<comment type="caution">
    <text evidence="5">The sequence shown here is derived from an EMBL/GenBank/DDBJ whole genome shotgun (WGS) entry which is preliminary data.</text>
</comment>
<keyword evidence="2" id="KW-1133">Transmembrane helix</keyword>
<accession>A0ABV7PNB9</accession>
<feature type="transmembrane region" description="Helical" evidence="2">
    <location>
        <begin position="90"/>
        <end position="109"/>
    </location>
</feature>
<evidence type="ECO:0000256" key="3">
    <source>
        <dbReference type="SAM" id="SignalP"/>
    </source>
</evidence>
<keyword evidence="2" id="KW-0812">Transmembrane</keyword>
<dbReference type="PANTHER" id="PTHR41542">
    <property type="entry name" value="BLL5807 PROTEIN"/>
    <property type="match status" value="1"/>
</dbReference>
<keyword evidence="2" id="KW-0472">Membrane</keyword>
<evidence type="ECO:0000256" key="2">
    <source>
        <dbReference type="SAM" id="Phobius"/>
    </source>
</evidence>
<protein>
    <submittedName>
        <fullName evidence="5">Tim44 domain-containing protein</fullName>
    </submittedName>
</protein>
<dbReference type="Proteomes" id="UP001595665">
    <property type="component" value="Unassembled WGS sequence"/>
</dbReference>
<dbReference type="RefSeq" id="WP_379737160.1">
    <property type="nucleotide sequence ID" value="NZ_JBHRVV010000001.1"/>
</dbReference>
<feature type="transmembrane region" description="Helical" evidence="2">
    <location>
        <begin position="116"/>
        <end position="137"/>
    </location>
</feature>
<sequence length="331" mass="34075">MKKFLVTMMLAVTATSMIAEAVARPMGGKRSFGRQSQTVRQMPAPAPAPAPAAPVNRQAAQPAPAAPAAAGAAGAAASQAAKRSSPWKGILGGALLGLGLGALFSHLGIGGAMASVLSSILMFALLALAVMFIVRMFRRKDTPANPSFQGGFSQQPVPAGATPHIGSGLGQSQPQAFQAQQPAGAVGGLSLDKAAPLGAAAGHTPWGVPADFDTEAFLRHAKSSFIRLQAAWDKGDVNDLREFTTPEVFAELKTQILERGGNADYTDVVSIDAQLLGIETTATDYLASVQFNGMIRTAPNAPAEPLAEVWNMSKPLSGNGGWVLAGIQQIA</sequence>
<dbReference type="SUPFAM" id="SSF54427">
    <property type="entry name" value="NTF2-like"/>
    <property type="match status" value="1"/>
</dbReference>
<evidence type="ECO:0000256" key="1">
    <source>
        <dbReference type="SAM" id="MobiDB-lite"/>
    </source>
</evidence>
<gene>
    <name evidence="5" type="ORF">ACFOPH_21250</name>
</gene>
<dbReference type="EMBL" id="JBHRVV010000001">
    <property type="protein sequence ID" value="MFC3460748.1"/>
    <property type="molecule type" value="Genomic_DNA"/>
</dbReference>
<keyword evidence="3" id="KW-0732">Signal</keyword>
<keyword evidence="6" id="KW-1185">Reference proteome</keyword>
<organism evidence="5 6">
    <name type="scientific">Massilia haematophila</name>
    <dbReference type="NCBI Taxonomy" id="457923"/>
    <lineage>
        <taxon>Bacteria</taxon>
        <taxon>Pseudomonadati</taxon>
        <taxon>Pseudomonadota</taxon>
        <taxon>Betaproteobacteria</taxon>
        <taxon>Burkholderiales</taxon>
        <taxon>Oxalobacteraceae</taxon>
        <taxon>Telluria group</taxon>
        <taxon>Massilia</taxon>
    </lineage>
</organism>
<feature type="chain" id="PRO_5046870518" evidence="3">
    <location>
        <begin position="20"/>
        <end position="331"/>
    </location>
</feature>
<reference evidence="6" key="1">
    <citation type="journal article" date="2019" name="Int. J. Syst. Evol. Microbiol.">
        <title>The Global Catalogue of Microorganisms (GCM) 10K type strain sequencing project: providing services to taxonomists for standard genome sequencing and annotation.</title>
        <authorList>
            <consortium name="The Broad Institute Genomics Platform"/>
            <consortium name="The Broad Institute Genome Sequencing Center for Infectious Disease"/>
            <person name="Wu L."/>
            <person name="Ma J."/>
        </authorList>
    </citation>
    <scope>NUCLEOTIDE SEQUENCE [LARGE SCALE GENOMIC DNA]</scope>
    <source>
        <strain evidence="6">CCM 7480</strain>
    </source>
</reference>
<dbReference type="PANTHER" id="PTHR41542:SF1">
    <property type="entry name" value="BLL5807 PROTEIN"/>
    <property type="match status" value="1"/>
</dbReference>
<feature type="domain" description="Tim44-like" evidence="4">
    <location>
        <begin position="198"/>
        <end position="329"/>
    </location>
</feature>
<evidence type="ECO:0000313" key="5">
    <source>
        <dbReference type="EMBL" id="MFC3460748.1"/>
    </source>
</evidence>
<proteinExistence type="predicted"/>
<feature type="signal peptide" evidence="3">
    <location>
        <begin position="1"/>
        <end position="19"/>
    </location>
</feature>
<name>A0ABV7PNB9_9BURK</name>